<dbReference type="Proteomes" id="UP000814140">
    <property type="component" value="Unassembled WGS sequence"/>
</dbReference>
<reference evidence="1" key="2">
    <citation type="journal article" date="2022" name="New Phytol.">
        <title>Evolutionary transition to the ectomycorrhizal habit in the genomes of a hyperdiverse lineage of mushroom-forming fungi.</title>
        <authorList>
            <person name="Looney B."/>
            <person name="Miyauchi S."/>
            <person name="Morin E."/>
            <person name="Drula E."/>
            <person name="Courty P.E."/>
            <person name="Kohler A."/>
            <person name="Kuo A."/>
            <person name="LaButti K."/>
            <person name="Pangilinan J."/>
            <person name="Lipzen A."/>
            <person name="Riley R."/>
            <person name="Andreopoulos W."/>
            <person name="He G."/>
            <person name="Johnson J."/>
            <person name="Nolan M."/>
            <person name="Tritt A."/>
            <person name="Barry K.W."/>
            <person name="Grigoriev I.V."/>
            <person name="Nagy L.G."/>
            <person name="Hibbett D."/>
            <person name="Henrissat B."/>
            <person name="Matheny P.B."/>
            <person name="Labbe J."/>
            <person name="Martin F.M."/>
        </authorList>
    </citation>
    <scope>NUCLEOTIDE SEQUENCE</scope>
    <source>
        <strain evidence="1">HHB10654</strain>
    </source>
</reference>
<keyword evidence="2" id="KW-1185">Reference proteome</keyword>
<gene>
    <name evidence="1" type="ORF">BV25DRAFT_1920518</name>
</gene>
<accession>A0ACB8SKL1</accession>
<evidence type="ECO:0000313" key="1">
    <source>
        <dbReference type="EMBL" id="KAI0056975.1"/>
    </source>
</evidence>
<name>A0ACB8SKL1_9AGAM</name>
<sequence>MSPVLAGPLRLAPLRPAVAANPQLSVSHTTTRISPSRRDNPAEDAPSFLRSTSSFYPSILIWKNLGLYLSSDGLVGRSVQGRRSFTRRRVVALFILLAAVHVKMVISSRL</sequence>
<comment type="caution">
    <text evidence="1">The sequence shown here is derived from an EMBL/GenBank/DDBJ whole genome shotgun (WGS) entry which is preliminary data.</text>
</comment>
<dbReference type="EMBL" id="MU277254">
    <property type="protein sequence ID" value="KAI0056975.1"/>
    <property type="molecule type" value="Genomic_DNA"/>
</dbReference>
<evidence type="ECO:0000313" key="2">
    <source>
        <dbReference type="Proteomes" id="UP000814140"/>
    </source>
</evidence>
<organism evidence="1 2">
    <name type="scientific">Artomyces pyxidatus</name>
    <dbReference type="NCBI Taxonomy" id="48021"/>
    <lineage>
        <taxon>Eukaryota</taxon>
        <taxon>Fungi</taxon>
        <taxon>Dikarya</taxon>
        <taxon>Basidiomycota</taxon>
        <taxon>Agaricomycotina</taxon>
        <taxon>Agaricomycetes</taxon>
        <taxon>Russulales</taxon>
        <taxon>Auriscalpiaceae</taxon>
        <taxon>Artomyces</taxon>
    </lineage>
</organism>
<reference evidence="1" key="1">
    <citation type="submission" date="2021-03" db="EMBL/GenBank/DDBJ databases">
        <authorList>
            <consortium name="DOE Joint Genome Institute"/>
            <person name="Ahrendt S."/>
            <person name="Looney B.P."/>
            <person name="Miyauchi S."/>
            <person name="Morin E."/>
            <person name="Drula E."/>
            <person name="Courty P.E."/>
            <person name="Chicoki N."/>
            <person name="Fauchery L."/>
            <person name="Kohler A."/>
            <person name="Kuo A."/>
            <person name="Labutti K."/>
            <person name="Pangilinan J."/>
            <person name="Lipzen A."/>
            <person name="Riley R."/>
            <person name="Andreopoulos W."/>
            <person name="He G."/>
            <person name="Johnson J."/>
            <person name="Barry K.W."/>
            <person name="Grigoriev I.V."/>
            <person name="Nagy L."/>
            <person name="Hibbett D."/>
            <person name="Henrissat B."/>
            <person name="Matheny P.B."/>
            <person name="Labbe J."/>
            <person name="Martin F."/>
        </authorList>
    </citation>
    <scope>NUCLEOTIDE SEQUENCE</scope>
    <source>
        <strain evidence="1">HHB10654</strain>
    </source>
</reference>
<proteinExistence type="predicted"/>
<protein>
    <submittedName>
        <fullName evidence="1">Uncharacterized protein</fullName>
    </submittedName>
</protein>